<keyword evidence="2" id="KW-1133">Transmembrane helix</keyword>
<dbReference type="EMBL" id="JARKHS020011376">
    <property type="protein sequence ID" value="KAK8777879.1"/>
    <property type="molecule type" value="Genomic_DNA"/>
</dbReference>
<protein>
    <recommendedName>
        <fullName evidence="5">Monocarboxylate transporter</fullName>
    </recommendedName>
</protein>
<proteinExistence type="predicted"/>
<dbReference type="InterPro" id="IPR036259">
    <property type="entry name" value="MFS_trans_sf"/>
</dbReference>
<dbReference type="Proteomes" id="UP001321473">
    <property type="component" value="Unassembled WGS sequence"/>
</dbReference>
<dbReference type="PANTHER" id="PTHR11360:SF303">
    <property type="entry name" value="MAJOR FACILITATOR SUPERFAMILY (MFS) PROFILE DOMAIN-CONTAINING PROTEIN"/>
    <property type="match status" value="1"/>
</dbReference>
<feature type="transmembrane region" description="Helical" evidence="2">
    <location>
        <begin position="149"/>
        <end position="167"/>
    </location>
</feature>
<feature type="region of interest" description="Disordered" evidence="1">
    <location>
        <begin position="339"/>
        <end position="378"/>
    </location>
</feature>
<feature type="transmembrane region" description="Helical" evidence="2">
    <location>
        <begin position="215"/>
        <end position="233"/>
    </location>
</feature>
<keyword evidence="2" id="KW-0472">Membrane</keyword>
<evidence type="ECO:0000313" key="4">
    <source>
        <dbReference type="Proteomes" id="UP001321473"/>
    </source>
</evidence>
<dbReference type="Gene3D" id="1.20.1250.20">
    <property type="entry name" value="MFS general substrate transporter like domains"/>
    <property type="match status" value="1"/>
</dbReference>
<feature type="transmembrane region" description="Helical" evidence="2">
    <location>
        <begin position="479"/>
        <end position="497"/>
    </location>
</feature>
<sequence length="604" mass="65015">MKPAATTTALAPTSGRIQQLEACCCEFTQARRYRRESWFHPTRFPAFNRDGADVVPPAVQMPASAPQPSKETRTRKHEDIDRFWGLGVVVALTSFLATTVIANSAFFYVRLREAYGVDHETALWPLTAMAIASRLVGLAAHVVQKWMPVYGVALIGSVLAWLGLVASGFAPNIFWITVTLGVVHGSGAGTVLISFSVCTLTHFRRYRGTMSGLKYVGWSAAGLVGPVTLAFLVDRFGLKRTFIILGAAVTNISPLALLLKTPEAAGCDCFRRLFFPRSGAVNINSRLLAGGPQPKYTESRETHEAQITICSVGTALQVCTQGPETTYTTSTSVEVELRGNPQCSTRSQQAAPKNGGGSSLHSRQNLENDPPNLVPTDEISSQLPEASALGCSPENSTTSSPCSLRTLFRARAFYVLLATYVVLDYTTFAVRATFVAYAMDKGLTRVVSESLIMYDAIGGLLGRLVLPLLCDLFRVARGAAVAFSLATLSACLAALTFFTSHPAVASIVVAASLPTGFLLAMKPVLIGDYLGVKMFAATWGLTGTCTVPLLLVNPVITGFFRDTIGSFDYLYRIYSALNLLAGIVLLSYVCMEKISVACCNKCRE</sequence>
<dbReference type="GO" id="GO:0008028">
    <property type="term" value="F:monocarboxylic acid transmembrane transporter activity"/>
    <property type="evidence" value="ECO:0007669"/>
    <property type="project" value="TreeGrafter"/>
</dbReference>
<keyword evidence="2" id="KW-0812">Transmembrane</keyword>
<evidence type="ECO:0008006" key="5">
    <source>
        <dbReference type="Google" id="ProtNLM"/>
    </source>
</evidence>
<organism evidence="3 4">
    <name type="scientific">Amblyomma americanum</name>
    <name type="common">Lone star tick</name>
    <dbReference type="NCBI Taxonomy" id="6943"/>
    <lineage>
        <taxon>Eukaryota</taxon>
        <taxon>Metazoa</taxon>
        <taxon>Ecdysozoa</taxon>
        <taxon>Arthropoda</taxon>
        <taxon>Chelicerata</taxon>
        <taxon>Arachnida</taxon>
        <taxon>Acari</taxon>
        <taxon>Parasitiformes</taxon>
        <taxon>Ixodida</taxon>
        <taxon>Ixodoidea</taxon>
        <taxon>Ixodidae</taxon>
        <taxon>Amblyomminae</taxon>
        <taxon>Amblyomma</taxon>
    </lineage>
</organism>
<dbReference type="InterPro" id="IPR050327">
    <property type="entry name" value="Proton-linked_MCT"/>
</dbReference>
<feature type="compositionally biased region" description="Polar residues" evidence="1">
    <location>
        <begin position="341"/>
        <end position="351"/>
    </location>
</feature>
<comment type="caution">
    <text evidence="3">The sequence shown here is derived from an EMBL/GenBank/DDBJ whole genome shotgun (WGS) entry which is preliminary data.</text>
</comment>
<feature type="transmembrane region" description="Helical" evidence="2">
    <location>
        <begin position="503"/>
        <end position="520"/>
    </location>
</feature>
<name>A0AAQ4ESW6_AMBAM</name>
<feature type="transmembrane region" description="Helical" evidence="2">
    <location>
        <begin position="239"/>
        <end position="259"/>
    </location>
</feature>
<evidence type="ECO:0000313" key="3">
    <source>
        <dbReference type="EMBL" id="KAK8777879.1"/>
    </source>
</evidence>
<evidence type="ECO:0000256" key="2">
    <source>
        <dbReference type="SAM" id="Phobius"/>
    </source>
</evidence>
<accession>A0AAQ4ESW6</accession>
<feature type="transmembrane region" description="Helical" evidence="2">
    <location>
        <begin position="413"/>
        <end position="439"/>
    </location>
</feature>
<gene>
    <name evidence="3" type="ORF">V5799_020781</name>
</gene>
<dbReference type="SUPFAM" id="SSF103473">
    <property type="entry name" value="MFS general substrate transporter"/>
    <property type="match status" value="1"/>
</dbReference>
<dbReference type="Pfam" id="PF07690">
    <property type="entry name" value="MFS_1"/>
    <property type="match status" value="1"/>
</dbReference>
<feature type="transmembrane region" description="Helical" evidence="2">
    <location>
        <begin position="532"/>
        <end position="551"/>
    </location>
</feature>
<keyword evidence="4" id="KW-1185">Reference proteome</keyword>
<feature type="transmembrane region" description="Helical" evidence="2">
    <location>
        <begin position="571"/>
        <end position="591"/>
    </location>
</feature>
<evidence type="ECO:0000256" key="1">
    <source>
        <dbReference type="SAM" id="MobiDB-lite"/>
    </source>
</evidence>
<feature type="transmembrane region" description="Helical" evidence="2">
    <location>
        <begin position="451"/>
        <end position="472"/>
    </location>
</feature>
<feature type="transmembrane region" description="Helical" evidence="2">
    <location>
        <begin position="83"/>
        <end position="109"/>
    </location>
</feature>
<reference evidence="3 4" key="1">
    <citation type="journal article" date="2023" name="Arcadia Sci">
        <title>De novo assembly of a long-read Amblyomma americanum tick genome.</title>
        <authorList>
            <person name="Chou S."/>
            <person name="Poskanzer K.E."/>
            <person name="Rollins M."/>
            <person name="Thuy-Boun P.S."/>
        </authorList>
    </citation>
    <scope>NUCLEOTIDE SEQUENCE [LARGE SCALE GENOMIC DNA]</scope>
    <source>
        <strain evidence="3">F_SG_1</strain>
        <tissue evidence="3">Salivary glands</tissue>
    </source>
</reference>
<dbReference type="AlphaFoldDB" id="A0AAQ4ESW6"/>
<feature type="transmembrane region" description="Helical" evidence="2">
    <location>
        <begin position="121"/>
        <end position="142"/>
    </location>
</feature>
<feature type="transmembrane region" description="Helical" evidence="2">
    <location>
        <begin position="173"/>
        <end position="203"/>
    </location>
</feature>
<dbReference type="InterPro" id="IPR011701">
    <property type="entry name" value="MFS"/>
</dbReference>
<dbReference type="PANTHER" id="PTHR11360">
    <property type="entry name" value="MONOCARBOXYLATE TRANSPORTER"/>
    <property type="match status" value="1"/>
</dbReference>